<feature type="region of interest" description="Disordered" evidence="1">
    <location>
        <begin position="194"/>
        <end position="228"/>
    </location>
</feature>
<reference evidence="4 5" key="1">
    <citation type="submission" date="2017-09" db="EMBL/GenBank/DDBJ databases">
        <title>Large-scale bioinformatics analysis of Bacillus genomes uncovers conserved roles of natural products in bacterial physiology.</title>
        <authorList>
            <consortium name="Agbiome Team Llc"/>
            <person name="Bleich R.M."/>
            <person name="Grubbs K.J."/>
            <person name="Santa Maria K.C."/>
            <person name="Allen S.E."/>
            <person name="Farag S."/>
            <person name="Shank E.A."/>
            <person name="Bowers A."/>
        </authorList>
    </citation>
    <scope>NUCLEOTIDE SEQUENCE [LARGE SCALE GENOMIC DNA]</scope>
    <source>
        <strain evidence="4 5">AFS070861</strain>
    </source>
</reference>
<feature type="region of interest" description="Disordered" evidence="1">
    <location>
        <begin position="25"/>
        <end position="57"/>
    </location>
</feature>
<dbReference type="InterPro" id="IPR025057">
    <property type="entry name" value="DUF3994"/>
</dbReference>
<sequence length="361" mass="41217">MKSKKLLKLAIPVMLLGGCATIQDSPKKEAKTEVKTEESSKAKATEQDKKSTSLKDDEKDIQRIRVLEEDYPQYMLDMEKDLVKRLIFYKDSIKYYQKGSKSREEVLVSIKDYMKVLDKIESIDAPSKYKEDHKEVLKAVSKYRGSFEEIEKVFKKKDFSMEADKEVIEKADSRLSEGNRIWLPVFEKLKNESKGVQSSSDSSSEDASSSFVPKSSSPNSSQSDKSQAETGMFKGIVGTDEELGINDSNTSRYIKNERSIVGKYGIDLGDGFKTIFDLKGDMTFSFYKYGDFPSRDNLMKGTYELDVPSLQLTLKLTSVTENGHKTQRTESFRYQVQNYDLNTLQLYSADEDVRMRLIKHG</sequence>
<name>A0A2B2LK63_BACCE</name>
<feature type="compositionally biased region" description="Low complexity" evidence="1">
    <location>
        <begin position="198"/>
        <end position="225"/>
    </location>
</feature>
<comment type="caution">
    <text evidence="4">The sequence shown here is derived from an EMBL/GenBank/DDBJ whole genome shotgun (WGS) entry which is preliminary data.</text>
</comment>
<protein>
    <submittedName>
        <fullName evidence="4">Uncharacterized protein</fullName>
    </submittedName>
</protein>
<dbReference type="EMBL" id="NVAP01000047">
    <property type="protein sequence ID" value="PFQ43051.1"/>
    <property type="molecule type" value="Genomic_DNA"/>
</dbReference>
<evidence type="ECO:0000313" key="4">
    <source>
        <dbReference type="EMBL" id="PFQ43051.1"/>
    </source>
</evidence>
<dbReference type="RefSeq" id="WP_098614418.1">
    <property type="nucleotide sequence ID" value="NZ_NVAP01000047.1"/>
</dbReference>
<dbReference type="InterPro" id="IPR053854">
    <property type="entry name" value="DUF7018"/>
</dbReference>
<dbReference type="Proteomes" id="UP000224386">
    <property type="component" value="Unassembled WGS sequence"/>
</dbReference>
<organism evidence="4 5">
    <name type="scientific">Bacillus cereus</name>
    <dbReference type="NCBI Taxonomy" id="1396"/>
    <lineage>
        <taxon>Bacteria</taxon>
        <taxon>Bacillati</taxon>
        <taxon>Bacillota</taxon>
        <taxon>Bacilli</taxon>
        <taxon>Bacillales</taxon>
        <taxon>Bacillaceae</taxon>
        <taxon>Bacillus</taxon>
        <taxon>Bacillus cereus group</taxon>
    </lineage>
</organism>
<gene>
    <name evidence="4" type="ORF">COK05_23115</name>
</gene>
<dbReference type="AlphaFoldDB" id="A0A2B2LK63"/>
<evidence type="ECO:0000259" key="3">
    <source>
        <dbReference type="Pfam" id="PF22872"/>
    </source>
</evidence>
<dbReference type="Pfam" id="PF22872">
    <property type="entry name" value="DUF7018"/>
    <property type="match status" value="1"/>
</dbReference>
<feature type="domain" description="DUF7018" evidence="3">
    <location>
        <begin position="66"/>
        <end position="184"/>
    </location>
</feature>
<evidence type="ECO:0000313" key="5">
    <source>
        <dbReference type="Proteomes" id="UP000224386"/>
    </source>
</evidence>
<dbReference type="Pfam" id="PF13159">
    <property type="entry name" value="DUF3994"/>
    <property type="match status" value="1"/>
</dbReference>
<evidence type="ECO:0000256" key="1">
    <source>
        <dbReference type="SAM" id="MobiDB-lite"/>
    </source>
</evidence>
<feature type="domain" description="DUF3994" evidence="2">
    <location>
        <begin position="238"/>
        <end position="346"/>
    </location>
</feature>
<accession>A0A2B2LK63</accession>
<evidence type="ECO:0000259" key="2">
    <source>
        <dbReference type="Pfam" id="PF13159"/>
    </source>
</evidence>
<dbReference type="PROSITE" id="PS51257">
    <property type="entry name" value="PROKAR_LIPOPROTEIN"/>
    <property type="match status" value="1"/>
</dbReference>
<proteinExistence type="predicted"/>